<organism evidence="1 2">
    <name type="scientific">Turneriella parva (strain ATCC BAA-1111 / DSM 21527 / NCTC 11395 / H)</name>
    <name type="common">Leptospira parva</name>
    <dbReference type="NCBI Taxonomy" id="869212"/>
    <lineage>
        <taxon>Bacteria</taxon>
        <taxon>Pseudomonadati</taxon>
        <taxon>Spirochaetota</taxon>
        <taxon>Spirochaetia</taxon>
        <taxon>Leptospirales</taxon>
        <taxon>Leptospiraceae</taxon>
        <taxon>Turneriella</taxon>
    </lineage>
</organism>
<keyword evidence="2" id="KW-1185">Reference proteome</keyword>
<proteinExistence type="predicted"/>
<gene>
    <name evidence="1" type="ordered locus">Turpa_0706</name>
</gene>
<dbReference type="EMBL" id="CP002959">
    <property type="protein sequence ID" value="AFM11357.1"/>
    <property type="molecule type" value="Genomic_DNA"/>
</dbReference>
<sequence length="91" mass="10066">MAFGADDNSAFWSLTLGQHGLDSLLARVAGLKPTSVMHDNLVVTRKMSLSKWEGFWSFFGSMPASAAIAQPVAHMSFRANNGYRNYHYGIR</sequence>
<evidence type="ECO:0000313" key="2">
    <source>
        <dbReference type="Proteomes" id="UP000006048"/>
    </source>
</evidence>
<dbReference type="AlphaFoldDB" id="I4B250"/>
<evidence type="ECO:0000313" key="1">
    <source>
        <dbReference type="EMBL" id="AFM11357.1"/>
    </source>
</evidence>
<dbReference type="HOGENOM" id="CLU_2426137_0_0_12"/>
<dbReference type="Proteomes" id="UP000006048">
    <property type="component" value="Chromosome"/>
</dbReference>
<name>I4B250_TURPD</name>
<accession>I4B250</accession>
<protein>
    <submittedName>
        <fullName evidence="1">Uncharacterized protein</fullName>
    </submittedName>
</protein>
<dbReference type="KEGG" id="tpx:Turpa_0706"/>
<reference evidence="1 2" key="1">
    <citation type="submission" date="2012-06" db="EMBL/GenBank/DDBJ databases">
        <title>The complete chromosome of genome of Turneriella parva DSM 21527.</title>
        <authorList>
            <consortium name="US DOE Joint Genome Institute (JGI-PGF)"/>
            <person name="Lucas S."/>
            <person name="Han J."/>
            <person name="Lapidus A."/>
            <person name="Bruce D."/>
            <person name="Goodwin L."/>
            <person name="Pitluck S."/>
            <person name="Peters L."/>
            <person name="Kyrpides N."/>
            <person name="Mavromatis K."/>
            <person name="Ivanova N."/>
            <person name="Mikhailova N."/>
            <person name="Chertkov O."/>
            <person name="Detter J.C."/>
            <person name="Tapia R."/>
            <person name="Han C."/>
            <person name="Land M."/>
            <person name="Hauser L."/>
            <person name="Markowitz V."/>
            <person name="Cheng J.-F."/>
            <person name="Hugenholtz P."/>
            <person name="Woyke T."/>
            <person name="Wu D."/>
            <person name="Gronow S."/>
            <person name="Wellnitz S."/>
            <person name="Brambilla E."/>
            <person name="Klenk H.-P."/>
            <person name="Eisen J.A."/>
        </authorList>
    </citation>
    <scope>NUCLEOTIDE SEQUENCE [LARGE SCALE GENOMIC DNA]</scope>
    <source>
        <strain evidence="2">ATCC BAA-1111 / DSM 21527 / NCTC 11395 / H</strain>
    </source>
</reference>